<evidence type="ECO:0000313" key="3">
    <source>
        <dbReference type="EMBL" id="VTR95770.1"/>
    </source>
</evidence>
<evidence type="ECO:0000256" key="1">
    <source>
        <dbReference type="ARBA" id="ARBA00022500"/>
    </source>
</evidence>
<evidence type="ECO:0000313" key="4">
    <source>
        <dbReference type="Proteomes" id="UP000464178"/>
    </source>
</evidence>
<dbReference type="Pfam" id="PF13690">
    <property type="entry name" value="CheX"/>
    <property type="match status" value="1"/>
</dbReference>
<dbReference type="InterPro" id="IPR038756">
    <property type="entry name" value="CheX-like"/>
</dbReference>
<dbReference type="PANTHER" id="PTHR39452">
    <property type="entry name" value="CHEY-P PHOSPHATASE CHEX"/>
    <property type="match status" value="1"/>
</dbReference>
<evidence type="ECO:0000259" key="2">
    <source>
        <dbReference type="Pfam" id="PF13690"/>
    </source>
</evidence>
<dbReference type="RefSeq" id="WP_162670141.1">
    <property type="nucleotide sequence ID" value="NZ_LR593886.1"/>
</dbReference>
<dbReference type="AlphaFoldDB" id="A0A6P2D8G1"/>
<dbReference type="SUPFAM" id="SSF103039">
    <property type="entry name" value="CheC-like"/>
    <property type="match status" value="1"/>
</dbReference>
<name>A0A6P2D8G1_9BACT</name>
<keyword evidence="4" id="KW-1185">Reference proteome</keyword>
<dbReference type="InterPro" id="IPR028976">
    <property type="entry name" value="CheC-like_sf"/>
</dbReference>
<dbReference type="EMBL" id="LR593886">
    <property type="protein sequence ID" value="VTR95770.1"/>
    <property type="molecule type" value="Genomic_DNA"/>
</dbReference>
<gene>
    <name evidence="3" type="ORF">SOIL9_19440</name>
</gene>
<dbReference type="CDD" id="cd17906">
    <property type="entry name" value="CheX"/>
    <property type="match status" value="1"/>
</dbReference>
<dbReference type="Gene3D" id="3.40.1550.10">
    <property type="entry name" value="CheC-like"/>
    <property type="match status" value="1"/>
</dbReference>
<keyword evidence="1" id="KW-0145">Chemotaxis</keyword>
<protein>
    <submittedName>
        <fullName evidence="3">: CheX</fullName>
    </submittedName>
</protein>
<sequence>MNTSGELVATLHEAVTGALRALGDVEVSVREVRDTFALEGFAEMSAVLKVTTQAGEGYFVLSVTEPTATALAKLVLAGVVPEPDTGMVRDCLGEIVNVVAGQAKTLLFGTPIHFVLGTPTVVTGAPMLAPPERVLVTFASEFGEFALHVRLPA</sequence>
<accession>A0A6P2D8G1</accession>
<feature type="domain" description="Chemotaxis phosphatase CheX-like" evidence="2">
    <location>
        <begin position="46"/>
        <end position="127"/>
    </location>
</feature>
<dbReference type="KEGG" id="gms:SOIL9_19440"/>
<proteinExistence type="predicted"/>
<dbReference type="InterPro" id="IPR028051">
    <property type="entry name" value="CheX-like_dom"/>
</dbReference>
<dbReference type="PANTHER" id="PTHR39452:SF1">
    <property type="entry name" value="CHEY-P PHOSPHATASE CHEX"/>
    <property type="match status" value="1"/>
</dbReference>
<reference evidence="3 4" key="1">
    <citation type="submission" date="2019-05" db="EMBL/GenBank/DDBJ databases">
        <authorList>
            <consortium name="Science for Life Laboratories"/>
        </authorList>
    </citation>
    <scope>NUCLEOTIDE SEQUENCE [LARGE SCALE GENOMIC DNA]</scope>
    <source>
        <strain evidence="3">Soil9</strain>
    </source>
</reference>
<organism evidence="3 4">
    <name type="scientific">Gemmata massiliana</name>
    <dbReference type="NCBI Taxonomy" id="1210884"/>
    <lineage>
        <taxon>Bacteria</taxon>
        <taxon>Pseudomonadati</taxon>
        <taxon>Planctomycetota</taxon>
        <taxon>Planctomycetia</taxon>
        <taxon>Gemmatales</taxon>
        <taxon>Gemmataceae</taxon>
        <taxon>Gemmata</taxon>
    </lineage>
</organism>
<dbReference type="GO" id="GO:0006935">
    <property type="term" value="P:chemotaxis"/>
    <property type="evidence" value="ECO:0007669"/>
    <property type="project" value="UniProtKB-KW"/>
</dbReference>
<dbReference type="Proteomes" id="UP000464178">
    <property type="component" value="Chromosome"/>
</dbReference>